<dbReference type="Pfam" id="PF22692">
    <property type="entry name" value="LlgE_F_G_D1"/>
    <property type="match status" value="1"/>
</dbReference>
<dbReference type="Pfam" id="PF06429">
    <property type="entry name" value="Flg_bbr_C"/>
    <property type="match status" value="1"/>
</dbReference>
<dbReference type="InterPro" id="IPR010930">
    <property type="entry name" value="Flg_bb/hook_C_dom"/>
</dbReference>
<comment type="caution">
    <text evidence="8">The sequence shown here is derived from an EMBL/GenBank/DDBJ whole genome shotgun (WGS) entry which is preliminary data.</text>
</comment>
<keyword evidence="9" id="KW-1185">Reference proteome</keyword>
<dbReference type="GO" id="GO:0009425">
    <property type="term" value="C:bacterial-type flagellum basal body"/>
    <property type="evidence" value="ECO:0007669"/>
    <property type="project" value="UniProtKB-SubCell"/>
</dbReference>
<keyword evidence="8" id="KW-0282">Flagellum</keyword>
<keyword evidence="8" id="KW-0969">Cilium</keyword>
<keyword evidence="8" id="KW-0966">Cell projection</keyword>
<dbReference type="GO" id="GO:0071978">
    <property type="term" value="P:bacterial-type flagellum-dependent swarming motility"/>
    <property type="evidence" value="ECO:0007669"/>
    <property type="project" value="TreeGrafter"/>
</dbReference>
<protein>
    <submittedName>
        <fullName evidence="8">Flagellar hook basal-body protein</fullName>
    </submittedName>
</protein>
<dbReference type="RefSeq" id="WP_150041867.1">
    <property type="nucleotide sequence ID" value="NZ_OW485601.1"/>
</dbReference>
<accession>A0A5M6IUA9</accession>
<evidence type="ECO:0000256" key="2">
    <source>
        <dbReference type="ARBA" id="ARBA00009677"/>
    </source>
</evidence>
<feature type="domain" description="Flagellar basal-body/hook protein C-terminal" evidence="6">
    <location>
        <begin position="195"/>
        <end position="236"/>
    </location>
</feature>
<name>A0A5M6IUA9_9PROT</name>
<dbReference type="PANTHER" id="PTHR30435:SF19">
    <property type="entry name" value="FLAGELLAR BASAL-BODY ROD PROTEIN FLGG"/>
    <property type="match status" value="1"/>
</dbReference>
<dbReference type="InterPro" id="IPR037925">
    <property type="entry name" value="FlgE/F/G-like"/>
</dbReference>
<evidence type="ECO:0000256" key="4">
    <source>
        <dbReference type="RuleBase" id="RU362116"/>
    </source>
</evidence>
<gene>
    <name evidence="8" type="ORF">F1189_16170</name>
</gene>
<evidence type="ECO:0000259" key="5">
    <source>
        <dbReference type="Pfam" id="PF00460"/>
    </source>
</evidence>
<dbReference type="NCBIfam" id="TIGR03506">
    <property type="entry name" value="FlgEFG_subfam"/>
    <property type="match status" value="1"/>
</dbReference>
<evidence type="ECO:0000256" key="1">
    <source>
        <dbReference type="ARBA" id="ARBA00004117"/>
    </source>
</evidence>
<reference evidence="8 9" key="1">
    <citation type="submission" date="2019-09" db="EMBL/GenBank/DDBJ databases">
        <title>Genome sequence of Rhodovastum atsumiense, a diverse member of the Acetobacteraceae family of non-sulfur purple photosynthetic bacteria.</title>
        <authorList>
            <person name="Meyer T."/>
            <person name="Kyndt J."/>
        </authorList>
    </citation>
    <scope>NUCLEOTIDE SEQUENCE [LARGE SCALE GENOMIC DNA]</scope>
    <source>
        <strain evidence="8 9">DSM 21279</strain>
    </source>
</reference>
<comment type="similarity">
    <text evidence="2 4">Belongs to the flagella basal body rod proteins family.</text>
</comment>
<dbReference type="EMBL" id="VWPK01000024">
    <property type="protein sequence ID" value="KAA5611128.1"/>
    <property type="molecule type" value="Genomic_DNA"/>
</dbReference>
<comment type="subcellular location">
    <subcellularLocation>
        <location evidence="1 4">Bacterial flagellum basal body</location>
    </subcellularLocation>
</comment>
<evidence type="ECO:0000313" key="9">
    <source>
        <dbReference type="Proteomes" id="UP000325255"/>
    </source>
</evidence>
<evidence type="ECO:0000313" key="8">
    <source>
        <dbReference type="EMBL" id="KAA5611128.1"/>
    </source>
</evidence>
<dbReference type="InterPro" id="IPR053967">
    <property type="entry name" value="LlgE_F_G-like_D1"/>
</dbReference>
<feature type="domain" description="Flagellar hook protein FlgE/F/G-like D1" evidence="7">
    <location>
        <begin position="85"/>
        <end position="150"/>
    </location>
</feature>
<proteinExistence type="inferred from homology"/>
<keyword evidence="3 4" id="KW-0975">Bacterial flagellum</keyword>
<dbReference type="Pfam" id="PF00460">
    <property type="entry name" value="Flg_bb_rod"/>
    <property type="match status" value="1"/>
</dbReference>
<dbReference type="OrthoDB" id="9804559at2"/>
<organism evidence="8 9">
    <name type="scientific">Rhodovastum atsumiense</name>
    <dbReference type="NCBI Taxonomy" id="504468"/>
    <lineage>
        <taxon>Bacteria</taxon>
        <taxon>Pseudomonadati</taxon>
        <taxon>Pseudomonadota</taxon>
        <taxon>Alphaproteobacteria</taxon>
        <taxon>Acetobacterales</taxon>
        <taxon>Acetobacteraceae</taxon>
        <taxon>Rhodovastum</taxon>
    </lineage>
</organism>
<feature type="domain" description="Flagellar basal body rod protein N-terminal" evidence="5">
    <location>
        <begin position="6"/>
        <end position="35"/>
    </location>
</feature>
<evidence type="ECO:0000259" key="7">
    <source>
        <dbReference type="Pfam" id="PF22692"/>
    </source>
</evidence>
<evidence type="ECO:0000259" key="6">
    <source>
        <dbReference type="Pfam" id="PF06429"/>
    </source>
</evidence>
<dbReference type="AlphaFoldDB" id="A0A5M6IUA9"/>
<dbReference type="PANTHER" id="PTHR30435">
    <property type="entry name" value="FLAGELLAR PROTEIN"/>
    <property type="match status" value="1"/>
</dbReference>
<evidence type="ECO:0000256" key="3">
    <source>
        <dbReference type="ARBA" id="ARBA00023143"/>
    </source>
</evidence>
<dbReference type="SUPFAM" id="SSF117143">
    <property type="entry name" value="Flagellar hook protein flgE"/>
    <property type="match status" value="1"/>
</dbReference>
<dbReference type="Proteomes" id="UP000325255">
    <property type="component" value="Unassembled WGS sequence"/>
</dbReference>
<sequence length="245" mass="25796">MDNATNVALSRLVAQSRAMDVTATNLANAGTPGFRAERMAFSDWLSRQRGTPPGGNTVTYTQDRATYRERQAGTLTHTGNPLDLAISGDGFFTVSGPSGPRLTRAGHFMLAANGTLTDAGGNALLDTAGKKLQLAPADTHISVAADGTVTSENGVVGRIGIVSAADPNRLQAEGSRLLNGNDTSTTPVTAPHIVQGSVEDSNVQPVLEVSRMMSDVRTFQMVAQFVQSEAERQQGAIDKITQKRS</sequence>
<dbReference type="InterPro" id="IPR001444">
    <property type="entry name" value="Flag_bb_rod_N"/>
</dbReference>
<dbReference type="InterPro" id="IPR020013">
    <property type="entry name" value="Flagellar_FlgE/F/G"/>
</dbReference>